<feature type="compositionally biased region" description="Low complexity" evidence="5">
    <location>
        <begin position="85"/>
        <end position="96"/>
    </location>
</feature>
<dbReference type="SMART" id="SM00339">
    <property type="entry name" value="FH"/>
    <property type="match status" value="1"/>
</dbReference>
<dbReference type="PANTHER" id="PTHR46262">
    <property type="entry name" value="FORKHEAD BOX PROTEIN BINIOU"/>
    <property type="match status" value="1"/>
</dbReference>
<dbReference type="OrthoDB" id="5954824at2759"/>
<dbReference type="InterPro" id="IPR030456">
    <property type="entry name" value="TF_fork_head_CS_2"/>
</dbReference>
<evidence type="ECO:0000259" key="6">
    <source>
        <dbReference type="PROSITE" id="PS50039"/>
    </source>
</evidence>
<accession>A0A0K2URM0</accession>
<dbReference type="FunFam" id="1.10.10.10:FF:000071">
    <property type="entry name" value="Forkhead box F1"/>
    <property type="match status" value="1"/>
</dbReference>
<dbReference type="PROSITE" id="PS50039">
    <property type="entry name" value="FORK_HEAD_3"/>
    <property type="match status" value="1"/>
</dbReference>
<dbReference type="GO" id="GO:0009887">
    <property type="term" value="P:animal organ morphogenesis"/>
    <property type="evidence" value="ECO:0007669"/>
    <property type="project" value="TreeGrafter"/>
</dbReference>
<dbReference type="Gene3D" id="1.10.10.10">
    <property type="entry name" value="Winged helix-like DNA-binding domain superfamily/Winged helix DNA-binding domain"/>
    <property type="match status" value="1"/>
</dbReference>
<feature type="region of interest" description="Disordered" evidence="5">
    <location>
        <begin position="39"/>
        <end position="63"/>
    </location>
</feature>
<dbReference type="InterPro" id="IPR018122">
    <property type="entry name" value="TF_fork_head_CS_1"/>
</dbReference>
<dbReference type="PROSITE" id="PS00658">
    <property type="entry name" value="FORK_HEAD_2"/>
    <property type="match status" value="1"/>
</dbReference>
<dbReference type="Pfam" id="PF00250">
    <property type="entry name" value="Forkhead"/>
    <property type="match status" value="1"/>
</dbReference>
<feature type="compositionally biased region" description="Polar residues" evidence="5">
    <location>
        <begin position="1"/>
        <end position="14"/>
    </location>
</feature>
<evidence type="ECO:0000256" key="2">
    <source>
        <dbReference type="ARBA" id="ARBA00023125"/>
    </source>
</evidence>
<feature type="compositionally biased region" description="Polar residues" evidence="5">
    <location>
        <begin position="264"/>
        <end position="282"/>
    </location>
</feature>
<dbReference type="InterPro" id="IPR001766">
    <property type="entry name" value="Fork_head_dom"/>
</dbReference>
<keyword evidence="2 4" id="KW-0238">DNA-binding</keyword>
<dbReference type="PANTHER" id="PTHR46262:SF2">
    <property type="entry name" value="FORKHEAD BOX PROTEIN BINIOU"/>
    <property type="match status" value="1"/>
</dbReference>
<feature type="compositionally biased region" description="Basic residues" evidence="5">
    <location>
        <begin position="46"/>
        <end position="58"/>
    </location>
</feature>
<dbReference type="InterPro" id="IPR036388">
    <property type="entry name" value="WH-like_DNA-bd_sf"/>
</dbReference>
<dbReference type="GO" id="GO:0005634">
    <property type="term" value="C:nucleus"/>
    <property type="evidence" value="ECO:0007669"/>
    <property type="project" value="UniProtKB-SubCell"/>
</dbReference>
<dbReference type="GO" id="GO:0001710">
    <property type="term" value="P:mesodermal cell fate commitment"/>
    <property type="evidence" value="ECO:0007669"/>
    <property type="project" value="UniProtKB-ARBA"/>
</dbReference>
<evidence type="ECO:0000256" key="1">
    <source>
        <dbReference type="ARBA" id="ARBA00004123"/>
    </source>
</evidence>
<proteinExistence type="predicted"/>
<organism evidence="7">
    <name type="scientific">Lepeophtheirus salmonis</name>
    <name type="common">Salmon louse</name>
    <name type="synonym">Caligus salmonis</name>
    <dbReference type="NCBI Taxonomy" id="72036"/>
    <lineage>
        <taxon>Eukaryota</taxon>
        <taxon>Metazoa</taxon>
        <taxon>Ecdysozoa</taxon>
        <taxon>Arthropoda</taxon>
        <taxon>Crustacea</taxon>
        <taxon>Multicrustacea</taxon>
        <taxon>Hexanauplia</taxon>
        <taxon>Copepoda</taxon>
        <taxon>Siphonostomatoida</taxon>
        <taxon>Caligidae</taxon>
        <taxon>Lepeophtheirus</taxon>
    </lineage>
</organism>
<evidence type="ECO:0000256" key="3">
    <source>
        <dbReference type="ARBA" id="ARBA00023242"/>
    </source>
</evidence>
<dbReference type="PROSITE" id="PS00657">
    <property type="entry name" value="FORK_HEAD_1"/>
    <property type="match status" value="1"/>
</dbReference>
<feature type="region of interest" description="Disordered" evidence="5">
    <location>
        <begin position="1"/>
        <end position="23"/>
    </location>
</feature>
<dbReference type="EMBL" id="HACA01023537">
    <property type="protein sequence ID" value="CDW40898.1"/>
    <property type="molecule type" value="Transcribed_RNA"/>
</dbReference>
<feature type="region of interest" description="Disordered" evidence="5">
    <location>
        <begin position="85"/>
        <end position="120"/>
    </location>
</feature>
<evidence type="ECO:0000256" key="4">
    <source>
        <dbReference type="PROSITE-ProRule" id="PRU00089"/>
    </source>
</evidence>
<dbReference type="PRINTS" id="PR00053">
    <property type="entry name" value="FORKHEAD"/>
</dbReference>
<dbReference type="InterPro" id="IPR036390">
    <property type="entry name" value="WH_DNA-bd_sf"/>
</dbReference>
<protein>
    <submittedName>
        <fullName evidence="7">Forkhead box F1 [Falco cherrug]</fullName>
    </submittedName>
</protein>
<comment type="subcellular location">
    <subcellularLocation>
        <location evidence="1 4">Nucleus</location>
    </subcellularLocation>
</comment>
<feature type="region of interest" description="Disordered" evidence="5">
    <location>
        <begin position="228"/>
        <end position="293"/>
    </location>
</feature>
<dbReference type="SUPFAM" id="SSF46785">
    <property type="entry name" value="Winged helix' DNA-binding domain"/>
    <property type="match status" value="1"/>
</dbReference>
<sequence length="541" mass="59404">MNISCSSASTSEITGSLDPLSDVVSTSDEVSSVAAVVGGLATGHPPHSHFHSHHHPHHHPESLHAAFHQHTLSSAHQVISTSANNISSNNNVHSTNLNPLNSSEKNKASKRTNHGVRRPEKPPYSYIALIVMAIQSVPSKKLTLNEIYRYLQSKFPFFRGQYQGWKNSVRHNLSLNECFIKLPKALGRPGKGHYWRIDPDQEYMFDKASFRRRPRGFKRKAMKNYPANIHAGNNLNSGSSSTSSNNTNANNNSEGSVLPDDQSRQPQHVYNYGNQIDNSSPSHQPPLDYNTTSSLPSTILPPCSTPSYYPFCNNSSSSFNYNCGQMNAYDLSPGGSNIHATYQSDSSIVDYTYGVGCPTPDKEYNGLNTSPGVREYYPISSSPRDCDPSGNVWSWTSLNNENNYIITNVQQNSQVYSNQTSDEHCQNIAPSPSVARNGDMKPVYLEQKPIPYLQQNNSVLSSSNSSDLHLPAANNSVPNFSDHHEPIIQSTIHENSLNMSPTSRSSPALITSASSPVLNLPTVSAAAASSSFYQDCLKFSV</sequence>
<feature type="domain" description="Fork-head" evidence="6">
    <location>
        <begin position="121"/>
        <end position="215"/>
    </location>
</feature>
<evidence type="ECO:0000313" key="7">
    <source>
        <dbReference type="EMBL" id="CDW40898.1"/>
    </source>
</evidence>
<dbReference type="GO" id="GO:0000978">
    <property type="term" value="F:RNA polymerase II cis-regulatory region sequence-specific DNA binding"/>
    <property type="evidence" value="ECO:0007669"/>
    <property type="project" value="TreeGrafter"/>
</dbReference>
<dbReference type="GO" id="GO:0000981">
    <property type="term" value="F:DNA-binding transcription factor activity, RNA polymerase II-specific"/>
    <property type="evidence" value="ECO:0007669"/>
    <property type="project" value="TreeGrafter"/>
</dbReference>
<gene>
    <name evidence="7" type="primary">FOXF1</name>
</gene>
<dbReference type="AlphaFoldDB" id="A0A0K2URM0"/>
<evidence type="ECO:0000256" key="5">
    <source>
        <dbReference type="SAM" id="MobiDB-lite"/>
    </source>
</evidence>
<reference evidence="7" key="1">
    <citation type="submission" date="2014-05" db="EMBL/GenBank/DDBJ databases">
        <authorList>
            <person name="Chronopoulou M."/>
        </authorList>
    </citation>
    <scope>NUCLEOTIDE SEQUENCE</scope>
    <source>
        <tissue evidence="7">Whole organism</tissue>
    </source>
</reference>
<feature type="DNA-binding region" description="Fork-head" evidence="4">
    <location>
        <begin position="121"/>
        <end position="215"/>
    </location>
</feature>
<keyword evidence="3 4" id="KW-0539">Nucleus</keyword>
<name>A0A0K2URM0_LEPSM</name>
<dbReference type="InterPro" id="IPR051770">
    <property type="entry name" value="Forkhead_box_regulator"/>
</dbReference>
<feature type="compositionally biased region" description="Low complexity" evidence="5">
    <location>
        <begin position="231"/>
        <end position="253"/>
    </location>
</feature>